<dbReference type="AlphaFoldDB" id="A0A1N6FQ12"/>
<protein>
    <recommendedName>
        <fullName evidence="3">Lipoprotein</fullName>
    </recommendedName>
</protein>
<evidence type="ECO:0000313" key="1">
    <source>
        <dbReference type="EMBL" id="SIN97301.1"/>
    </source>
</evidence>
<accession>A0A1N6FQ12</accession>
<dbReference type="EMBL" id="FSRL01000001">
    <property type="protein sequence ID" value="SIN97301.1"/>
    <property type="molecule type" value="Genomic_DNA"/>
</dbReference>
<reference evidence="2" key="1">
    <citation type="submission" date="2016-11" db="EMBL/GenBank/DDBJ databases">
        <authorList>
            <person name="Varghese N."/>
            <person name="Submissions S."/>
        </authorList>
    </citation>
    <scope>NUCLEOTIDE SEQUENCE [LARGE SCALE GENOMIC DNA]</scope>
    <source>
        <strain evidence="2">DSM 29440</strain>
    </source>
</reference>
<proteinExistence type="predicted"/>
<gene>
    <name evidence="1" type="ORF">SAMN05444002_1854</name>
</gene>
<evidence type="ECO:0008006" key="3">
    <source>
        <dbReference type="Google" id="ProtNLM"/>
    </source>
</evidence>
<dbReference type="RefSeq" id="WP_074255945.1">
    <property type="nucleotide sequence ID" value="NZ_FSRL01000001.1"/>
</dbReference>
<keyword evidence="2" id="KW-1185">Reference proteome</keyword>
<sequence length="157" mass="17003">MTKPLLAAMVLVTAISGCSRLAESRINPFNWFGGSRSEARTVQSVQTVTVRDSRQLVTQVTRMSVERTPGGAIVTAVGLPPSQGYWDAELVPATPDGLPRNGVMVYDFRIERPLEFQAQGTPRSREVTVAVHLSTIDLAAINTIVVRGQANQRSAGR</sequence>
<organism evidence="1 2">
    <name type="scientific">Vannielia litorea</name>
    <dbReference type="NCBI Taxonomy" id="1217970"/>
    <lineage>
        <taxon>Bacteria</taxon>
        <taxon>Pseudomonadati</taxon>
        <taxon>Pseudomonadota</taxon>
        <taxon>Alphaproteobacteria</taxon>
        <taxon>Rhodobacterales</taxon>
        <taxon>Paracoccaceae</taxon>
        <taxon>Vannielia</taxon>
    </lineage>
</organism>
<name>A0A1N6FQ12_9RHOB</name>
<dbReference type="PROSITE" id="PS51257">
    <property type="entry name" value="PROKAR_LIPOPROTEIN"/>
    <property type="match status" value="1"/>
</dbReference>
<dbReference type="STRING" id="1217970.SAMN05444002_1854"/>
<evidence type="ECO:0000313" key="2">
    <source>
        <dbReference type="Proteomes" id="UP000184932"/>
    </source>
</evidence>
<dbReference type="OrthoDB" id="7773807at2"/>
<dbReference type="Proteomes" id="UP000184932">
    <property type="component" value="Unassembled WGS sequence"/>
</dbReference>